<dbReference type="Proteomes" id="UP000715781">
    <property type="component" value="Unassembled WGS sequence"/>
</dbReference>
<evidence type="ECO:0000259" key="1">
    <source>
        <dbReference type="Pfam" id="PF13358"/>
    </source>
</evidence>
<accession>A0A951UKT2</accession>
<dbReference type="Gene3D" id="3.30.420.10">
    <property type="entry name" value="Ribonuclease H-like superfamily/Ribonuclease H"/>
    <property type="match status" value="1"/>
</dbReference>
<dbReference type="InterPro" id="IPR038717">
    <property type="entry name" value="Tc1-like_DDE_dom"/>
</dbReference>
<dbReference type="GO" id="GO:0003676">
    <property type="term" value="F:nucleic acid binding"/>
    <property type="evidence" value="ECO:0007669"/>
    <property type="project" value="InterPro"/>
</dbReference>
<proteinExistence type="predicted"/>
<name>A0A951UKT2_9NOST</name>
<protein>
    <submittedName>
        <fullName evidence="2">Transposase</fullName>
    </submittedName>
</protein>
<gene>
    <name evidence="2" type="ORF">KME32_35960</name>
</gene>
<evidence type="ECO:0000313" key="3">
    <source>
        <dbReference type="Proteomes" id="UP000715781"/>
    </source>
</evidence>
<dbReference type="AlphaFoldDB" id="A0A951UKT2"/>
<dbReference type="Pfam" id="PF13358">
    <property type="entry name" value="DDE_3"/>
    <property type="match status" value="1"/>
</dbReference>
<feature type="domain" description="Tc1-like transposase DDE" evidence="1">
    <location>
        <begin position="3"/>
        <end position="147"/>
    </location>
</feature>
<comment type="caution">
    <text evidence="2">The sequence shown here is derived from an EMBL/GenBank/DDBJ whole genome shotgun (WGS) entry which is preliminary data.</text>
</comment>
<reference evidence="2" key="1">
    <citation type="submission" date="2021-05" db="EMBL/GenBank/DDBJ databases">
        <authorList>
            <person name="Pietrasiak N."/>
            <person name="Ward R."/>
            <person name="Stajich J.E."/>
            <person name="Kurbessoian T."/>
        </authorList>
    </citation>
    <scope>NUCLEOTIDE SEQUENCE</scope>
    <source>
        <strain evidence="2">JT2-VF2</strain>
    </source>
</reference>
<dbReference type="EMBL" id="JAHHHN010000077">
    <property type="protein sequence ID" value="MBW4566356.1"/>
    <property type="molecule type" value="Genomic_DNA"/>
</dbReference>
<organism evidence="2 3">
    <name type="scientific">Mojavia pulchra JT2-VF2</name>
    <dbReference type="NCBI Taxonomy" id="287848"/>
    <lineage>
        <taxon>Bacteria</taxon>
        <taxon>Bacillati</taxon>
        <taxon>Cyanobacteriota</taxon>
        <taxon>Cyanophyceae</taxon>
        <taxon>Nostocales</taxon>
        <taxon>Nostocaceae</taxon>
    </lineage>
</organism>
<sequence length="178" mass="20370">MKYLDESGCCRWSPASYSYSRIGSQKLMPQVGSCSGRISILGLWEPQVSFEYALVQGGFKTKRYIEVMDWVAAKAQQTLNETGRITVVVQDNGSLHTSKLAKQQWQQWQQQGLYLFFLPPYCSEMNRIESEWHQLKTHEIAGQMFDNNYGLALAILDGMETRSVKGGYALERFIFNCT</sequence>
<evidence type="ECO:0000313" key="2">
    <source>
        <dbReference type="EMBL" id="MBW4566356.1"/>
    </source>
</evidence>
<reference evidence="2" key="2">
    <citation type="journal article" date="2022" name="Microbiol. Resour. Announc.">
        <title>Metagenome Sequencing to Explore Phylogenomics of Terrestrial Cyanobacteria.</title>
        <authorList>
            <person name="Ward R.D."/>
            <person name="Stajich J.E."/>
            <person name="Johansen J.R."/>
            <person name="Huntemann M."/>
            <person name="Clum A."/>
            <person name="Foster B."/>
            <person name="Foster B."/>
            <person name="Roux S."/>
            <person name="Palaniappan K."/>
            <person name="Varghese N."/>
            <person name="Mukherjee S."/>
            <person name="Reddy T.B.K."/>
            <person name="Daum C."/>
            <person name="Copeland A."/>
            <person name="Chen I.A."/>
            <person name="Ivanova N.N."/>
            <person name="Kyrpides N.C."/>
            <person name="Shapiro N."/>
            <person name="Eloe-Fadrosh E.A."/>
            <person name="Pietrasiak N."/>
        </authorList>
    </citation>
    <scope>NUCLEOTIDE SEQUENCE</scope>
    <source>
        <strain evidence="2">JT2-VF2</strain>
    </source>
</reference>
<dbReference type="InterPro" id="IPR036397">
    <property type="entry name" value="RNaseH_sf"/>
</dbReference>